<accession>A0A834JP72</accession>
<sequence length="146" mass="16905">MRRRYYVRGRTLTLESQFCLGWTLSYRALPCGDIMTLNRKRNSGMCIRKNITEDGINIWKFNYSNYLADSVGTLSCGKDPPQRTEPRGARVLCVMIIVKVRVTPSYLGLWGSLRHEQGPRDFGWGSEKDGRRPLMPNYLKAWHAPY</sequence>
<gene>
    <name evidence="1" type="ORF">HZH68_011472</name>
</gene>
<dbReference type="Proteomes" id="UP000617340">
    <property type="component" value="Unassembled WGS sequence"/>
</dbReference>
<keyword evidence="2" id="KW-1185">Reference proteome</keyword>
<evidence type="ECO:0000313" key="2">
    <source>
        <dbReference type="Proteomes" id="UP000617340"/>
    </source>
</evidence>
<reference evidence="1" key="1">
    <citation type="journal article" date="2020" name="G3 (Bethesda)">
        <title>High-Quality Assemblies for Three Invasive Social Wasps from the &lt;i&gt;Vespula&lt;/i&gt; Genus.</title>
        <authorList>
            <person name="Harrop T.W.R."/>
            <person name="Guhlin J."/>
            <person name="McLaughlin G.M."/>
            <person name="Permina E."/>
            <person name="Stockwell P."/>
            <person name="Gilligan J."/>
            <person name="Le Lec M.F."/>
            <person name="Gruber M.A.M."/>
            <person name="Quinn O."/>
            <person name="Lovegrove M."/>
            <person name="Duncan E.J."/>
            <person name="Remnant E.J."/>
            <person name="Van Eeckhoven J."/>
            <person name="Graham B."/>
            <person name="Knapp R.A."/>
            <person name="Langford K.W."/>
            <person name="Kronenberg Z."/>
            <person name="Press M.O."/>
            <person name="Eacker S.M."/>
            <person name="Wilson-Rankin E.E."/>
            <person name="Purcell J."/>
            <person name="Lester P.J."/>
            <person name="Dearden P.K."/>
        </authorList>
    </citation>
    <scope>NUCLEOTIDE SEQUENCE</scope>
    <source>
        <strain evidence="1">Linc-1</strain>
    </source>
</reference>
<proteinExistence type="predicted"/>
<protein>
    <submittedName>
        <fullName evidence="1">Uncharacterized protein</fullName>
    </submittedName>
</protein>
<name>A0A834JP72_VESGE</name>
<comment type="caution">
    <text evidence="1">The sequence shown here is derived from an EMBL/GenBank/DDBJ whole genome shotgun (WGS) entry which is preliminary data.</text>
</comment>
<dbReference type="EMBL" id="JACSDZ010000011">
    <property type="protein sequence ID" value="KAF7391929.1"/>
    <property type="molecule type" value="Genomic_DNA"/>
</dbReference>
<organism evidence="1 2">
    <name type="scientific">Vespula germanica</name>
    <name type="common">German yellow jacket</name>
    <name type="synonym">Paravespula germanica</name>
    <dbReference type="NCBI Taxonomy" id="30212"/>
    <lineage>
        <taxon>Eukaryota</taxon>
        <taxon>Metazoa</taxon>
        <taxon>Ecdysozoa</taxon>
        <taxon>Arthropoda</taxon>
        <taxon>Hexapoda</taxon>
        <taxon>Insecta</taxon>
        <taxon>Pterygota</taxon>
        <taxon>Neoptera</taxon>
        <taxon>Endopterygota</taxon>
        <taxon>Hymenoptera</taxon>
        <taxon>Apocrita</taxon>
        <taxon>Aculeata</taxon>
        <taxon>Vespoidea</taxon>
        <taxon>Vespidae</taxon>
        <taxon>Vespinae</taxon>
        <taxon>Vespula</taxon>
    </lineage>
</organism>
<dbReference type="AlphaFoldDB" id="A0A834JP72"/>
<evidence type="ECO:0000313" key="1">
    <source>
        <dbReference type="EMBL" id="KAF7391929.1"/>
    </source>
</evidence>